<evidence type="ECO:0000313" key="1">
    <source>
        <dbReference type="EMBL" id="OHB08535.1"/>
    </source>
</evidence>
<name>A0A1G2UGM2_9BACT</name>
<dbReference type="InterPro" id="IPR036866">
    <property type="entry name" value="RibonucZ/Hydroxyglut_hydro"/>
</dbReference>
<protein>
    <recommendedName>
        <fullName evidence="3">Lactamase</fullName>
    </recommendedName>
</protein>
<dbReference type="EMBL" id="MHWM01000023">
    <property type="protein sequence ID" value="OHB08535.1"/>
    <property type="molecule type" value="Genomic_DNA"/>
</dbReference>
<dbReference type="PANTHER" id="PTHR39189">
    <property type="entry name" value="UPF0173 METAL-DEPENDENT HYDROLASE YTKL"/>
    <property type="match status" value="1"/>
</dbReference>
<gene>
    <name evidence="1" type="ORF">A3I86_02695</name>
</gene>
<dbReference type="Pfam" id="PF13483">
    <property type="entry name" value="Lactamase_B_3"/>
    <property type="match status" value="1"/>
</dbReference>
<evidence type="ECO:0008006" key="3">
    <source>
        <dbReference type="Google" id="ProtNLM"/>
    </source>
</evidence>
<dbReference type="SUPFAM" id="SSF56281">
    <property type="entry name" value="Metallo-hydrolase/oxidoreductase"/>
    <property type="match status" value="1"/>
</dbReference>
<sequence length="205" mass="22574">MIVSYHGIECFKISQGDITLAINPVSKDSKSKKPTRFGADITLITTNHPDMNGRDQTSRGDKESFVIDGPGEYEIKDIFIKGFLSEGVAKKINTIYLISFEGMNLCFLGALANSELSDKILEAIEDIDILFVPIGGDDILDPAAAYKLSVSLEPSVIIPMHYTAETLKQFIKEGGEVKVESLDKFVVKKKDLEGKEGEIVVLKEE</sequence>
<comment type="caution">
    <text evidence="1">The sequence shown here is derived from an EMBL/GenBank/DDBJ whole genome shotgun (WGS) entry which is preliminary data.</text>
</comment>
<dbReference type="PANTHER" id="PTHR39189:SF1">
    <property type="entry name" value="UPF0173 METAL-DEPENDENT HYDROLASE YTKL"/>
    <property type="match status" value="1"/>
</dbReference>
<dbReference type="Gene3D" id="3.60.15.10">
    <property type="entry name" value="Ribonuclease Z/Hydroxyacylglutathione hydrolase-like"/>
    <property type="match status" value="1"/>
</dbReference>
<dbReference type="AlphaFoldDB" id="A0A1G2UGM2"/>
<evidence type="ECO:0000313" key="2">
    <source>
        <dbReference type="Proteomes" id="UP000177096"/>
    </source>
</evidence>
<proteinExistence type="predicted"/>
<reference evidence="1 2" key="1">
    <citation type="journal article" date="2016" name="Nat. Commun.">
        <title>Thousands of microbial genomes shed light on interconnected biogeochemical processes in an aquifer system.</title>
        <authorList>
            <person name="Anantharaman K."/>
            <person name="Brown C.T."/>
            <person name="Hug L.A."/>
            <person name="Sharon I."/>
            <person name="Castelle C.J."/>
            <person name="Probst A.J."/>
            <person name="Thomas B.C."/>
            <person name="Singh A."/>
            <person name="Wilkins M.J."/>
            <person name="Karaoz U."/>
            <person name="Brodie E.L."/>
            <person name="Williams K.H."/>
            <person name="Hubbard S.S."/>
            <person name="Banfield J.F."/>
        </authorList>
    </citation>
    <scope>NUCLEOTIDE SEQUENCE [LARGE SCALE GENOMIC DNA]</scope>
</reference>
<organism evidence="1 2">
    <name type="scientific">Candidatus Zambryskibacteria bacterium RIFCSPLOWO2_02_FULL_39_14</name>
    <dbReference type="NCBI Taxonomy" id="1802769"/>
    <lineage>
        <taxon>Bacteria</taxon>
        <taxon>Candidatus Zambryskiibacteriota</taxon>
    </lineage>
</organism>
<dbReference type="Proteomes" id="UP000177096">
    <property type="component" value="Unassembled WGS sequence"/>
</dbReference>
<accession>A0A1G2UGM2</accession>